<keyword evidence="1" id="KW-0732">Signal</keyword>
<reference evidence="3" key="1">
    <citation type="journal article" date="2019" name="Int. J. Syst. Evol. Microbiol.">
        <title>The Global Catalogue of Microorganisms (GCM) 10K type strain sequencing project: providing services to taxonomists for standard genome sequencing and annotation.</title>
        <authorList>
            <consortium name="The Broad Institute Genomics Platform"/>
            <consortium name="The Broad Institute Genome Sequencing Center for Infectious Disease"/>
            <person name="Wu L."/>
            <person name="Ma J."/>
        </authorList>
    </citation>
    <scope>NUCLEOTIDE SEQUENCE [LARGE SCALE GENOMIC DNA]</scope>
    <source>
        <strain evidence="3">JCM 17459</strain>
    </source>
</reference>
<sequence>MRERSAVLLGAVAALGLTATAVAAPATAAPAEAAPSSRLTDTVTDVPDEDKVVLFAVDGFDADYLDGRADLPNLEALARRGALSTGTGVMSSMTNQSWSSVATGAYPERTLNASYYLDPVTGTVRGQSRAIAVETLGEALAGAGKTVASVQWFILQNRGVAYGDPEALYTQPGGTCERRGDDAVAILEGRPVDSGGTAVTVPEVPDFLAVYCDDVDGAGHTTGEDSAATVAALERVDEQIGRVVQATKDAGTYGRTTFVLLGDHGFTSYDHVNGPQTEAAVEALGYEAEWVGTGRAPAPGTQVVLAGGGLTSVHLVGNLAGDGGALARIEAALADVEGIGRIYGKDDQAAMRMAPVYGDLVVEPAPGWAMFAADADHTRGRHGTSQELEVAFLLSGAGVQPGVAPAGARHVDVAPTVAHLLGVPAPAGSQGRVLAESLVTARR</sequence>
<comment type="caution">
    <text evidence="2">The sequence shown here is derived from an EMBL/GenBank/DDBJ whole genome shotgun (WGS) entry which is preliminary data.</text>
</comment>
<dbReference type="Pfam" id="PF01663">
    <property type="entry name" value="Phosphodiest"/>
    <property type="match status" value="1"/>
</dbReference>
<dbReference type="RefSeq" id="WP_345041567.1">
    <property type="nucleotide sequence ID" value="NZ_BAABBA010000011.1"/>
</dbReference>
<organism evidence="2 3">
    <name type="scientific">Georgenia daeguensis</name>
    <dbReference type="NCBI Taxonomy" id="908355"/>
    <lineage>
        <taxon>Bacteria</taxon>
        <taxon>Bacillati</taxon>
        <taxon>Actinomycetota</taxon>
        <taxon>Actinomycetes</taxon>
        <taxon>Micrococcales</taxon>
        <taxon>Bogoriellaceae</taxon>
        <taxon>Georgenia</taxon>
    </lineage>
</organism>
<evidence type="ECO:0000313" key="2">
    <source>
        <dbReference type="EMBL" id="GAA4288093.1"/>
    </source>
</evidence>
<dbReference type="Proteomes" id="UP001499841">
    <property type="component" value="Unassembled WGS sequence"/>
</dbReference>
<proteinExistence type="predicted"/>
<dbReference type="Gene3D" id="3.40.720.10">
    <property type="entry name" value="Alkaline Phosphatase, subunit A"/>
    <property type="match status" value="1"/>
</dbReference>
<name>A0ABP8EVV4_9MICO</name>
<dbReference type="EMBL" id="BAABBA010000011">
    <property type="protein sequence ID" value="GAA4288093.1"/>
    <property type="molecule type" value="Genomic_DNA"/>
</dbReference>
<evidence type="ECO:0000313" key="3">
    <source>
        <dbReference type="Proteomes" id="UP001499841"/>
    </source>
</evidence>
<dbReference type="InterPro" id="IPR017850">
    <property type="entry name" value="Alkaline_phosphatase_core_sf"/>
</dbReference>
<gene>
    <name evidence="2" type="ORF">GCM10022262_24530</name>
</gene>
<accession>A0ABP8EVV4</accession>
<dbReference type="SUPFAM" id="SSF53649">
    <property type="entry name" value="Alkaline phosphatase-like"/>
    <property type="match status" value="1"/>
</dbReference>
<feature type="chain" id="PRO_5046656878" description="Sulfatase-like hydrolase/transferase" evidence="1">
    <location>
        <begin position="24"/>
        <end position="443"/>
    </location>
</feature>
<evidence type="ECO:0008006" key="4">
    <source>
        <dbReference type="Google" id="ProtNLM"/>
    </source>
</evidence>
<dbReference type="PANTHER" id="PTHR10151">
    <property type="entry name" value="ECTONUCLEOTIDE PYROPHOSPHATASE/PHOSPHODIESTERASE"/>
    <property type="match status" value="1"/>
</dbReference>
<dbReference type="InterPro" id="IPR002591">
    <property type="entry name" value="Phosphodiest/P_Trfase"/>
</dbReference>
<protein>
    <recommendedName>
        <fullName evidence="4">Sulfatase-like hydrolase/transferase</fullName>
    </recommendedName>
</protein>
<feature type="signal peptide" evidence="1">
    <location>
        <begin position="1"/>
        <end position="23"/>
    </location>
</feature>
<dbReference type="PANTHER" id="PTHR10151:SF120">
    <property type="entry name" value="BIS(5'-ADENOSYL)-TRIPHOSPHATASE"/>
    <property type="match status" value="1"/>
</dbReference>
<evidence type="ECO:0000256" key="1">
    <source>
        <dbReference type="SAM" id="SignalP"/>
    </source>
</evidence>
<keyword evidence="3" id="KW-1185">Reference proteome</keyword>